<gene>
    <name evidence="1" type="ORF">NM208_g10225</name>
</gene>
<accession>A0ACC1RYM0</accession>
<dbReference type="Proteomes" id="UP001148629">
    <property type="component" value="Unassembled WGS sequence"/>
</dbReference>
<sequence length="270" mass="30680">MDIGHHMWTLSQDGALHLAPLKPDIQKALDIGTGTGIWAIDFADEYPGCEVIGTDISPIQPGWVPPNVKFEIEDCNQDWTFDANSFDYVHFRYLIGCIPDWPALFKQAYRVLKPGGWIESFEVSPTVTSDDGTVTPDSAMAQWDKIFIEASEKIGNTFTVVADEIQRPAMVEAGFVDIQEWNGKCPLSPWPKDPKLKEIGRFGEVFGTQDPEGLVNFVANFLGWTPEEVYVYIARFRREIRNRKHHPYVFLKTVWARKPEQDEAQTTEQA</sequence>
<reference evidence="1" key="1">
    <citation type="submission" date="2022-08" db="EMBL/GenBank/DDBJ databases">
        <title>Genome Sequence of Fusarium decemcellulare.</title>
        <authorList>
            <person name="Buettner E."/>
        </authorList>
    </citation>
    <scope>NUCLEOTIDE SEQUENCE</scope>
    <source>
        <strain evidence="1">Babe19</strain>
    </source>
</reference>
<name>A0ACC1RYM0_9HYPO</name>
<comment type="caution">
    <text evidence="1">The sequence shown here is derived from an EMBL/GenBank/DDBJ whole genome shotgun (WGS) entry which is preliminary data.</text>
</comment>
<evidence type="ECO:0000313" key="2">
    <source>
        <dbReference type="Proteomes" id="UP001148629"/>
    </source>
</evidence>
<evidence type="ECO:0000313" key="1">
    <source>
        <dbReference type="EMBL" id="KAJ3528373.1"/>
    </source>
</evidence>
<proteinExistence type="predicted"/>
<dbReference type="EMBL" id="JANRMS010001418">
    <property type="protein sequence ID" value="KAJ3528373.1"/>
    <property type="molecule type" value="Genomic_DNA"/>
</dbReference>
<organism evidence="1 2">
    <name type="scientific">Fusarium decemcellulare</name>
    <dbReference type="NCBI Taxonomy" id="57161"/>
    <lineage>
        <taxon>Eukaryota</taxon>
        <taxon>Fungi</taxon>
        <taxon>Dikarya</taxon>
        <taxon>Ascomycota</taxon>
        <taxon>Pezizomycotina</taxon>
        <taxon>Sordariomycetes</taxon>
        <taxon>Hypocreomycetidae</taxon>
        <taxon>Hypocreales</taxon>
        <taxon>Nectriaceae</taxon>
        <taxon>Fusarium</taxon>
        <taxon>Fusarium decemcellulare species complex</taxon>
    </lineage>
</organism>
<protein>
    <submittedName>
        <fullName evidence="1">Uncharacterized protein</fullName>
    </submittedName>
</protein>
<keyword evidence="2" id="KW-1185">Reference proteome</keyword>